<organism evidence="4 5">
    <name type="scientific">Parasitella parasitica</name>
    <dbReference type="NCBI Taxonomy" id="35722"/>
    <lineage>
        <taxon>Eukaryota</taxon>
        <taxon>Fungi</taxon>
        <taxon>Fungi incertae sedis</taxon>
        <taxon>Mucoromycota</taxon>
        <taxon>Mucoromycotina</taxon>
        <taxon>Mucoromycetes</taxon>
        <taxon>Mucorales</taxon>
        <taxon>Mucorineae</taxon>
        <taxon>Mucoraceae</taxon>
        <taxon>Parasitella</taxon>
    </lineage>
</organism>
<dbReference type="PANTHER" id="PTHR43846">
    <property type="entry name" value="UPF0176 PROTEIN YCEA"/>
    <property type="match status" value="1"/>
</dbReference>
<protein>
    <recommendedName>
        <fullName evidence="3">Rhodanese domain-containing protein</fullName>
    </recommendedName>
</protein>
<feature type="coiled-coil region" evidence="1">
    <location>
        <begin position="622"/>
        <end position="656"/>
    </location>
</feature>
<dbReference type="EMBL" id="LN725377">
    <property type="protein sequence ID" value="CEP10817.1"/>
    <property type="molecule type" value="Genomic_DNA"/>
</dbReference>
<dbReference type="Gene3D" id="3.40.250.10">
    <property type="entry name" value="Rhodanese-like domain"/>
    <property type="match status" value="1"/>
</dbReference>
<feature type="domain" description="Rhodanese" evidence="3">
    <location>
        <begin position="83"/>
        <end position="174"/>
    </location>
</feature>
<keyword evidence="1" id="KW-0175">Coiled coil</keyword>
<dbReference type="InterPro" id="IPR036873">
    <property type="entry name" value="Rhodanese-like_dom_sf"/>
</dbReference>
<feature type="region of interest" description="Disordered" evidence="2">
    <location>
        <begin position="271"/>
        <end position="290"/>
    </location>
</feature>
<feature type="coiled-coil region" evidence="1">
    <location>
        <begin position="735"/>
        <end position="762"/>
    </location>
</feature>
<dbReference type="SUPFAM" id="SSF52821">
    <property type="entry name" value="Rhodanese/Cell cycle control phosphatase"/>
    <property type="match status" value="1"/>
</dbReference>
<sequence>MAVPISEIENVKSYFGSLLSDIGPVHFNDGIQDTSRPNFSKLRVLIKQNLVAVRNSDRITTQDLDLQPNHLTPEDWHKDLSSKKQDIFLLDMRNRYEYDVGHFDHAVKMNVDTFRQGMDLLDELTADKPKDQDIYMYCTGGIRCSVAGAYLRHKGYQHVKMGKTLHSMVEEESRLLTMCLRSAITVEANAIILPIVPIRNAIYCLSSASNANPKCTIHVARIVKMFCMAKKTTSLVMTTTDKYLKHVDRWSFTMELVNMWNIKPDHGIYSMDSSKNQHRQRQQQHHHSDNMFSSSHLLTQLLISQAMLDSNDYEILTFDKLDKLKKELSQIQDQSANISKNIQLENRIASISKSLENVNLKNSRNSVMYLQHQRQHNEDKIKSMSNQLEKLKKRQVEIKKTILQHTAATLNKGIFNIENQTLVRRRNDHSSTFNQVTNRINRLYSAYISLPSSAASPDTLLQKLSQLDKLLSAKSSSERDIFIANQNKMQLLAIRIQKDQLMSKMLDMELFTTKLLSHISAFPQRQMAFRMEIMQYQSESLEIRIWEKKQQRNEDADNLSQALTRQQSTGGSNSSQVSISEIKQRYQKQLDDQARFYEADLSRQNASLQRNKQLHQQLEVSCNELVSEKSELDRLVQEKSRQIDQQDNEISRLNHELRNLRHPPQQQTVQSKIPGQDDSADSQFVEAEKIRLKKDFENRESRWTSHTTMMEDRFDHLLDNFDKLTNSAIEFDSHRMRYDKRIENLHQNISNLELELYDEKLKRIGYSAGHEQAPTTVSLRKEFRLLVADMKKTHQLRMEREAEEIRRLQLQLQDLQNTNTRSYKYQHSMATQT</sequence>
<evidence type="ECO:0000313" key="4">
    <source>
        <dbReference type="EMBL" id="CEP10817.1"/>
    </source>
</evidence>
<feature type="coiled-coil region" evidence="1">
    <location>
        <begin position="791"/>
        <end position="818"/>
    </location>
</feature>
<evidence type="ECO:0000313" key="5">
    <source>
        <dbReference type="Proteomes" id="UP000054107"/>
    </source>
</evidence>
<dbReference type="InterPro" id="IPR001763">
    <property type="entry name" value="Rhodanese-like_dom"/>
</dbReference>
<feature type="region of interest" description="Disordered" evidence="2">
    <location>
        <begin position="556"/>
        <end position="580"/>
    </location>
</feature>
<dbReference type="OrthoDB" id="5569911at2759"/>
<dbReference type="SMART" id="SM00450">
    <property type="entry name" value="RHOD"/>
    <property type="match status" value="1"/>
</dbReference>
<gene>
    <name evidence="4" type="primary">PARPA_04599.1 scaffold 14651</name>
</gene>
<proteinExistence type="predicted"/>
<name>A0A0B7N084_9FUNG</name>
<evidence type="ECO:0000256" key="1">
    <source>
        <dbReference type="SAM" id="Coils"/>
    </source>
</evidence>
<dbReference type="Pfam" id="PF00581">
    <property type="entry name" value="Rhodanese"/>
    <property type="match status" value="1"/>
</dbReference>
<dbReference type="Proteomes" id="UP000054107">
    <property type="component" value="Unassembled WGS sequence"/>
</dbReference>
<keyword evidence="5" id="KW-1185">Reference proteome</keyword>
<dbReference type="Pfam" id="PF15456">
    <property type="entry name" value="Uds1"/>
    <property type="match status" value="1"/>
</dbReference>
<accession>A0A0B7N084</accession>
<dbReference type="PANTHER" id="PTHR43846:SF1">
    <property type="entry name" value="TRNA URIDINE(34) HYDROXYLASE"/>
    <property type="match status" value="1"/>
</dbReference>
<feature type="compositionally biased region" description="Polar residues" evidence="2">
    <location>
        <begin position="558"/>
        <end position="580"/>
    </location>
</feature>
<dbReference type="PROSITE" id="PS50206">
    <property type="entry name" value="RHODANESE_3"/>
    <property type="match status" value="1"/>
</dbReference>
<dbReference type="InterPro" id="IPR029191">
    <property type="entry name" value="Uds1"/>
</dbReference>
<evidence type="ECO:0000256" key="2">
    <source>
        <dbReference type="SAM" id="MobiDB-lite"/>
    </source>
</evidence>
<evidence type="ECO:0000259" key="3">
    <source>
        <dbReference type="PROSITE" id="PS50206"/>
    </source>
</evidence>
<dbReference type="AlphaFoldDB" id="A0A0B7N084"/>
<reference evidence="4 5" key="1">
    <citation type="submission" date="2014-09" db="EMBL/GenBank/DDBJ databases">
        <authorList>
            <person name="Ellenberger Sabrina"/>
        </authorList>
    </citation>
    <scope>NUCLEOTIDE SEQUENCE [LARGE SCALE GENOMIC DNA]</scope>
    <source>
        <strain evidence="4 5">CBS 412.66</strain>
    </source>
</reference>
<feature type="compositionally biased region" description="Basic residues" evidence="2">
    <location>
        <begin position="276"/>
        <end position="285"/>
    </location>
</feature>
<feature type="coiled-coil region" evidence="1">
    <location>
        <begin position="321"/>
        <end position="401"/>
    </location>
</feature>